<dbReference type="InterPro" id="IPR049552">
    <property type="entry name" value="PKS_DH_N"/>
</dbReference>
<dbReference type="Pfam" id="PF23297">
    <property type="entry name" value="ACP_SdgA_C"/>
    <property type="match status" value="1"/>
</dbReference>
<keyword evidence="3" id="KW-0436">Ligase</keyword>
<dbReference type="PROSITE" id="PS00455">
    <property type="entry name" value="AMP_BINDING"/>
    <property type="match status" value="1"/>
</dbReference>
<dbReference type="InterPro" id="IPR014031">
    <property type="entry name" value="Ketoacyl_synth_C"/>
</dbReference>
<dbReference type="InterPro" id="IPR042099">
    <property type="entry name" value="ANL_N_sf"/>
</dbReference>
<evidence type="ECO:0000259" key="10">
    <source>
        <dbReference type="PROSITE" id="PS52004"/>
    </source>
</evidence>
<keyword evidence="2" id="KW-0597">Phosphoprotein</keyword>
<dbReference type="InterPro" id="IPR049551">
    <property type="entry name" value="PKS_DH_C"/>
</dbReference>
<evidence type="ECO:0000259" key="11">
    <source>
        <dbReference type="PROSITE" id="PS52019"/>
    </source>
</evidence>
<dbReference type="Gene3D" id="3.10.129.110">
    <property type="entry name" value="Polyketide synthase dehydratase"/>
    <property type="match status" value="1"/>
</dbReference>
<dbReference type="InterPro" id="IPR001227">
    <property type="entry name" value="Ac_transferase_dom_sf"/>
</dbReference>
<dbReference type="GeneID" id="43602666"/>
<dbReference type="InterPro" id="IPR016039">
    <property type="entry name" value="Thiolase-like"/>
</dbReference>
<dbReference type="Pfam" id="PF02801">
    <property type="entry name" value="Ketoacyl-synt_C"/>
    <property type="match status" value="1"/>
</dbReference>
<dbReference type="SUPFAM" id="SSF53335">
    <property type="entry name" value="S-adenosyl-L-methionine-dependent methyltransferases"/>
    <property type="match status" value="1"/>
</dbReference>
<dbReference type="Gene3D" id="3.40.47.10">
    <property type="match status" value="1"/>
</dbReference>
<dbReference type="RefSeq" id="XP_031865277.1">
    <property type="nucleotide sequence ID" value="XM_032018440.1"/>
</dbReference>
<feature type="domain" description="PKS/mFAS DH" evidence="11">
    <location>
        <begin position="967"/>
        <end position="1276"/>
    </location>
</feature>
<dbReference type="Pfam" id="PF07993">
    <property type="entry name" value="NAD_binding_4"/>
    <property type="match status" value="1"/>
</dbReference>
<dbReference type="SMART" id="SM00826">
    <property type="entry name" value="PKS_DH"/>
    <property type="match status" value="1"/>
</dbReference>
<sequence>MGYTHSPKEPIAIIGSGCRFPGDATSPSKLWDLLHSPRELTREVPVETRFNAQGFYNVDGERHGASNAIKSYFIEEDPRHFDAGFFSIAPHEAESIDPQQRLLLETVYEAMENAGLTLHGMRGSETSAYMGAMSADYTDTQLRDVENISKYMITGTSRALLSNRLSYFFDWKGPSISVDTACSSSLAAVHLGVQALRAGECKISCAGGSNLILGPDCYLAATSLHLLSPSGRSQMWDVGADGYARGEGVCVFFMKTLSQALKDGDRIDALIRETCVNSDGRTKGIAMPSAEAQASLMRTAYRNAGLDLSKAEDRPQYIEAHGTGTQAGDPREAFAISSTFFPSDQEHDHRPKLVVGSIKTIIGHTEGCAGIAGLLKTLLAMRHNTIPPNQHFHNLNPSVKPSFKHLSIATTPEAWPTVPADTPLRASVNGFGSGGTNCHAIMESYVSEIHDHGPWGKPQELRELPAPVTPEVDFSSIPLLFSASSESALVAMLGRYAEYLEKTDVSIQRLAMTLNSRRSTLPVRISIPGTSKKAVLEAIQKQLAKSRVGPGAEIGTRSSLPEFDQIRRPKILGVFTGQGAQWAGMGQDLMEKCALFRETIEMMEKAMARLPDGPEWSLKEEIMKPPSTSRLGESEISLPICAALQVGLVRVLWKAGISFSMVVGHSGGEIGSAYAAGKINEADAVKIAYYRGVYAKLAIGKNGKKGAMIAVGFGYEEGLNFCTTPQFADRLTVAASNSPKSVTLSGDEDAVQEAKELLDGEGLFNRVLRLDTAYHSPHMYPCAEPYLAAIERCGIVTGKATGTAWASSVYDDNRMITEAEDTDMQAAYWKDNLIGRVLFSQAVERALDEGNGKFDLALEVGPHPSLKGPTLETIRHILGSDIPYSGVLDRKSDDISALSAALGFSWMTLGSGVVDFGGYASAFDPSNAVINAIALPDLPTYPWDHKKILWRESRLNKNIRHRVDPPHALLGSRTPDDTEYEPRWRNFLILDELPWLRDHSVQNQIIVPAATYCVMALEAAKVLCKGKDVLSIELLNVAILRPIVLDESSDGTETLFSLRSDLDSNKIKGEIQAQFSLNTGAMEDRNLRTAATGQIRIILAGDDPDSSVLPPSRPSQPQSELLPTSVNRFYESLGEVGLSYSGLFRAMTSMKRRLNIASATIAVDQDLTENIPVHPTWLDACFQTFLAAFAAPRDNSLWTPFLPTTIGRMAFNPSSSFGGPAASVTVHSNITEFKPGYQAALPTLTGDMTIYNSKTNQLEIKIEDFVMSSFLPATEKDDRRFYLKNVWGQEITSGALCASEQYSAPESELKVIDACEKAIQYYLSKLKASDSFSGMAEKSPGLLSLINELAARNTSIPTRSDIISILGEVGNHIDVTLVRTIGEGLLNSSTEGLGLVSAEATPASMGALESRWHEEGLGFSQLQKHIVSAAKQISHQHSNLRVLQVGPSSPSLVRSVCRELGRGLETYTVIDDSEHKLEEIKTALATNQLRVNFKQLDVENGTVEVDDLLSAGFFDLVIVHKAFTKRMTALKTIRSLLRPGGFMLMMAATGTQLRFPFFLLSATPPLSEEDGSAQQKLTNLTREETHSILKEAGFSGVDSIALDNSPEKHTFSVVVSQALDDQIRFLRDPLAYPSPVTLSGNILVVGGASPKIAELVKGIKSKISGVWQGEIVTVQSLAELTGEANDVEAVLSLTELDRPVLKDISVPTFKGLQKLLATTETVLWVTQSAEAANPYQNATIGLGRSFQSENPHKLLQFLDLDTLDGVESVIAESLLKLIGGAIMKNNGPKDTYMWNIEPEISIVNNKLLIPRLFPDGARNDRLNALKRKVETQTTIERQPVAIIKSVQSTGEALYSAEVLHRHSELTANAEQVTIQVEYCSMDPVFPNIDDEDLFCCIGRTLEGTQVLALSASNASVVKVPSAWSIKLDRGTPQSGASLPFVIELLNEIKSRVIAKSIPPGFTTLIYEPDAHLAASLQKQGQQGISFVSHQAHTAYRVPDNHIFIEPHSSRKEVQAKLSPKTRMLIHMGRGTDTRKFSTLLNALPTHAVLVAFNDLAAHDINPHELLSDALISIQRNSSTSTTILFDGNSVIKASALVAGGAKEQSNAAVIDWTDDRIITLSQRPVDTRNLFSQAKTYLLVGLTGQIGQSMCRWMVENGARHIVVTSRNPEKEALWKDELLREGANIAIEAADVTNEQHLAELRTRILSSMPPIGGIANGAMVLSDKMFTDMSFEDFQTAMRPKVAGSIYLEEVFAGDDLDFFLLFSSISVMTGQRTQANYAAANNFMVGMAKQRRARGLPASVIDIGMVIGIGVIQRSQNDEGISKLENSIRQMDYMPVSERDLHHLLAEAILVGKSDESPELITGLESYNIGSGNNPFWHQNLRFSHLITDPDSAPVGAGSLSSDQKSLKEMLVDAGRPEEAIKVMEDALLGYLASSLKLPLESIFTDVPLIDLGIDSLVAVQIRNWIYVETEYDVPVLKILGGSSVKQICEEMVSSLSFDKKPATSPKLKAQVGPGQKSRPWDKPLDDTATPNPKIVTNGKQGLPNGTSRTSGASQKSNSLRRGQAQVAKALRPRPIHTQPLSLGQSRLYFLSQYLDDDTVLNCAISYSLSGKLDMAKLEKSIEAVVQHHETLRTLFYTDEQQGMPMQGILEKSAFKLKVVPGISDSSRIKDEFDLVHNYHYNLEMGDTFVATILSHCDDSHTIIFGYHHIIMDGVSWQIFQQDLAKFYNDPSSIASSKSLPTQYVEFTKKQQRDLATGAYAERLKFFQDEFREPVDPLPLFPFAKVGTRKAMKQYAVQEVVSHLNADVVSAIKKASQTSRTTSVHFFLSAFQVLLHRLLDTKEMCIGVVDANRSDQKFTNTIGFFLETIPFLFKVDREQKFVNLLQATRSKVYAAFAQTGVPTEEILRACGIPASTTETPLFQICFNYRMGASHTSPLQGVEMKFLDYVDAKNPFDLVVSVDELDDGTAMLTLYLQDYLYDREGAQLLASTYARMLEVLSKDTDSIVGTVPISNEDLTQKAVELGTGPTLDLTSPSAGTLSKIINTWIDKDPNAIAVRDISGNSKTYLQLSERANAIAAALINAGGVPSIPIGVLLEPGVDTIAAILAILRIGATYVPLDTRTADTVLSDILKESRPAILLYHAATIQRAKKLHRGSPTAKLVPLTAVPQRTARNIEDVSALDGLAIILYTSGSTGKPKGILLTNANIRTPILSVSERVPLGREVVLQQSGQGFDAAIYQIFIALANGGTLIMADNRDDPAKLAALMAHAAVTCTTVIVSEMQSLLKYGYDQLRTCSSWRIAMVAGETFTVNLLDQFRSLNRPDLKVINAYGPTEASICSSMSEVSFRDIHSNDVSIPIGKAIANYGTYIVDQDCKPVPLGWPGEIAIAGPGVATGYLNLPELTQSKFKSQTSLPSVSGSDNIYLTGDKGRMLSDGSIIISGRVDGDNQVKIRGMRVQLDDVSRTLVQASRGILADAAVLLRGSDPANQQLVAYVVFSRTSQVQDTQLYLRQLSQELPVPAYMRPAISVPLDTLPVTERGKLDTKKLASLALPKVSINEETDEQLTVTEVRLRDVWRNVLGEISSFIPIRRSSDFFSVGGNSLLLLPLKAEIWKDFAVEISVPELFQTSTLELLAARLAGTSLLAQVNWDEETELDETLFTQPLSTNGANGHERSNGNSKGISVLLTGATGFLGGGILRQLVELPDVAHVHCAAIRADNQGDSRPLSIESPKIIRHLGDLALPNLGMSQSEISDLLKGIDVIIHNGAEVSHMKHYRSLRATNFLSTVELARLAVSHNIPIHYISTGGIARLSGADEQPESSLAAFHPPVDGSDGYVASKWASEVILEKVQKRFEGKVWIHRPSSITGENVPALDVVHSLLKFSGEIKAVPDLTGSTGYFDFINLETVSKHIATSTVNSTNEESGLTYIHQSGERIIPVDKLKEYVEELESQSLEVLPLEEWVAMAIKKDLDEVLGSLMLASKGVIRAPLLQKSGRID</sequence>
<dbReference type="InterPro" id="IPR016036">
    <property type="entry name" value="Malonyl_transacylase_ACP-bd"/>
</dbReference>
<name>A0A370TAU4_9HELO</name>
<dbReference type="InterPro" id="IPR042104">
    <property type="entry name" value="PKS_dehydratase_sf"/>
</dbReference>
<dbReference type="STRING" id="2656787.A0A370TAU4"/>
<dbReference type="Pfam" id="PF00501">
    <property type="entry name" value="AMP-binding"/>
    <property type="match status" value="1"/>
</dbReference>
<dbReference type="Gene3D" id="3.40.50.12780">
    <property type="entry name" value="N-terminal domain of ligase-like"/>
    <property type="match status" value="1"/>
</dbReference>
<dbReference type="InterPro" id="IPR014030">
    <property type="entry name" value="Ketoacyl_synth_N"/>
</dbReference>
<dbReference type="Proteomes" id="UP000254866">
    <property type="component" value="Unassembled WGS sequence"/>
</dbReference>
<feature type="region of interest" description="C-terminal hotdog fold" evidence="7">
    <location>
        <begin position="1121"/>
        <end position="1276"/>
    </location>
</feature>
<evidence type="ECO:0000256" key="8">
    <source>
        <dbReference type="SAM" id="MobiDB-lite"/>
    </source>
</evidence>
<evidence type="ECO:0000256" key="2">
    <source>
        <dbReference type="ARBA" id="ARBA00022553"/>
    </source>
</evidence>
<dbReference type="InterPro" id="IPR001242">
    <property type="entry name" value="Condensation_dom"/>
</dbReference>
<dbReference type="InterPro" id="IPR057326">
    <property type="entry name" value="KR_dom"/>
</dbReference>
<dbReference type="InterPro" id="IPR020806">
    <property type="entry name" value="PKS_PP-bd"/>
</dbReference>
<comment type="caution">
    <text evidence="12">The sequence shown here is derived from an EMBL/GenBank/DDBJ whole genome shotgun (WGS) entry which is preliminary data.</text>
</comment>
<dbReference type="Gene3D" id="3.40.366.10">
    <property type="entry name" value="Malonyl-Coenzyme A Acyl Carrier Protein, domain 2"/>
    <property type="match status" value="1"/>
</dbReference>
<dbReference type="EMBL" id="NPIC01000013">
    <property type="protein sequence ID" value="RDL31028.1"/>
    <property type="molecule type" value="Genomic_DNA"/>
</dbReference>
<dbReference type="Gene3D" id="3.30.559.10">
    <property type="entry name" value="Chloramphenicol acetyltransferase-like domain"/>
    <property type="match status" value="1"/>
</dbReference>
<dbReference type="Pfam" id="PF00668">
    <property type="entry name" value="Condensation"/>
    <property type="match status" value="1"/>
</dbReference>
<dbReference type="InterPro" id="IPR049900">
    <property type="entry name" value="PKS_mFAS_DH"/>
</dbReference>
<dbReference type="InterPro" id="IPR013120">
    <property type="entry name" value="FAR_NAD-bd"/>
</dbReference>
<dbReference type="Pfam" id="PF14765">
    <property type="entry name" value="PS-DH"/>
    <property type="match status" value="1"/>
</dbReference>
<proteinExistence type="predicted"/>
<feature type="domain" description="Carrier" evidence="9">
    <location>
        <begin position="3569"/>
        <end position="3645"/>
    </location>
</feature>
<feature type="active site" description="Proton acceptor; for dehydratase activity" evidence="7">
    <location>
        <position position="999"/>
    </location>
</feature>
<dbReference type="FunFam" id="3.40.366.10:FF:000002">
    <property type="entry name" value="Probable polyketide synthase 2"/>
    <property type="match status" value="1"/>
</dbReference>
<dbReference type="SMART" id="SM00827">
    <property type="entry name" value="PKS_AT"/>
    <property type="match status" value="1"/>
</dbReference>
<dbReference type="InterPro" id="IPR006162">
    <property type="entry name" value="Ppantetheine_attach_site"/>
</dbReference>
<evidence type="ECO:0000256" key="5">
    <source>
        <dbReference type="ARBA" id="ARBA00022737"/>
    </source>
</evidence>
<dbReference type="Pfam" id="PF00550">
    <property type="entry name" value="PP-binding"/>
    <property type="match status" value="1"/>
</dbReference>
<dbReference type="PROSITE" id="PS50075">
    <property type="entry name" value="CARRIER"/>
    <property type="match status" value="2"/>
</dbReference>
<dbReference type="Pfam" id="PF21089">
    <property type="entry name" value="PKS_DH_N"/>
    <property type="match status" value="1"/>
</dbReference>
<feature type="active site" description="Proton donor; for dehydratase activity" evidence="7">
    <location>
        <position position="1179"/>
    </location>
</feature>
<dbReference type="InterPro" id="IPR020845">
    <property type="entry name" value="AMP-binding_CS"/>
</dbReference>
<dbReference type="SUPFAM" id="SSF55048">
    <property type="entry name" value="Probable ACP-binding domain of malonyl-CoA ACP transacylase"/>
    <property type="match status" value="1"/>
</dbReference>
<dbReference type="Pfam" id="PF00698">
    <property type="entry name" value="Acyl_transf_1"/>
    <property type="match status" value="1"/>
</dbReference>
<keyword evidence="6" id="KW-0511">Multifunctional enzyme</keyword>
<dbReference type="SUPFAM" id="SSF53901">
    <property type="entry name" value="Thiolase-like"/>
    <property type="match status" value="1"/>
</dbReference>
<dbReference type="FunFam" id="3.40.47.10:FF:000019">
    <property type="entry name" value="Polyketide synthase type I"/>
    <property type="match status" value="1"/>
</dbReference>
<feature type="domain" description="Carrier" evidence="9">
    <location>
        <begin position="2422"/>
        <end position="2499"/>
    </location>
</feature>
<keyword evidence="13" id="KW-1185">Reference proteome</keyword>
<reference evidence="12 13" key="1">
    <citation type="journal article" date="2018" name="IMA Fungus">
        <title>IMA Genome-F 9: Draft genome sequence of Annulohypoxylon stygium, Aspergillus mulundensis, Berkeleyomyces basicola (syn. Thielaviopsis basicola), Ceratocystis smalleyi, two Cercospora beticola strains, Coleophoma cylindrospora, Fusarium fracticaudum, Phialophora cf. hyalina, and Morchella septimelata.</title>
        <authorList>
            <person name="Wingfield B.D."/>
            <person name="Bills G.F."/>
            <person name="Dong Y."/>
            <person name="Huang W."/>
            <person name="Nel W.J."/>
            <person name="Swalarsk-Parry B.S."/>
            <person name="Vaghefi N."/>
            <person name="Wilken P.M."/>
            <person name="An Z."/>
            <person name="de Beer Z.W."/>
            <person name="De Vos L."/>
            <person name="Chen L."/>
            <person name="Duong T.A."/>
            <person name="Gao Y."/>
            <person name="Hammerbacher A."/>
            <person name="Kikkert J.R."/>
            <person name="Li Y."/>
            <person name="Li H."/>
            <person name="Li K."/>
            <person name="Li Q."/>
            <person name="Liu X."/>
            <person name="Ma X."/>
            <person name="Naidoo K."/>
            <person name="Pethybridge S.J."/>
            <person name="Sun J."/>
            <person name="Steenkamp E.T."/>
            <person name="van der Nest M.A."/>
            <person name="van Wyk S."/>
            <person name="Wingfield M.J."/>
            <person name="Xiong C."/>
            <person name="Yue Q."/>
            <person name="Zhang X."/>
        </authorList>
    </citation>
    <scope>NUCLEOTIDE SEQUENCE [LARGE SCALE GENOMIC DNA]</scope>
    <source>
        <strain evidence="12 13">BP 5553</strain>
    </source>
</reference>
<dbReference type="CDD" id="cd19532">
    <property type="entry name" value="C_PKS-NRPS"/>
    <property type="match status" value="1"/>
</dbReference>
<dbReference type="GO" id="GO:0031177">
    <property type="term" value="F:phosphopantetheine binding"/>
    <property type="evidence" value="ECO:0007669"/>
    <property type="project" value="InterPro"/>
</dbReference>
<dbReference type="SMART" id="SM00822">
    <property type="entry name" value="PKS_KR"/>
    <property type="match status" value="1"/>
</dbReference>
<dbReference type="InterPro" id="IPR009081">
    <property type="entry name" value="PP-bd_ACP"/>
</dbReference>
<feature type="region of interest" description="Disordered" evidence="8">
    <location>
        <begin position="2503"/>
        <end position="2576"/>
    </location>
</feature>
<protein>
    <submittedName>
        <fullName evidence="12">Nonribosomal peptide synthetase 14</fullName>
    </submittedName>
</protein>
<evidence type="ECO:0000256" key="7">
    <source>
        <dbReference type="PROSITE-ProRule" id="PRU01363"/>
    </source>
</evidence>
<feature type="domain" description="Ketosynthase family 3 (KS3)" evidence="10">
    <location>
        <begin position="8"/>
        <end position="444"/>
    </location>
</feature>
<dbReference type="GO" id="GO:0030639">
    <property type="term" value="P:polyketide biosynthetic process"/>
    <property type="evidence" value="ECO:0007669"/>
    <property type="project" value="UniProtKB-ARBA"/>
</dbReference>
<evidence type="ECO:0000256" key="6">
    <source>
        <dbReference type="ARBA" id="ARBA00023268"/>
    </source>
</evidence>
<feature type="region of interest" description="N-terminal hotdog fold" evidence="7">
    <location>
        <begin position="967"/>
        <end position="1102"/>
    </location>
</feature>
<dbReference type="Pfam" id="PF08659">
    <property type="entry name" value="KR"/>
    <property type="match status" value="1"/>
</dbReference>
<dbReference type="InterPro" id="IPR023213">
    <property type="entry name" value="CAT-like_dom_sf"/>
</dbReference>
<keyword evidence="1" id="KW-0596">Phosphopantetheine</keyword>
<dbReference type="SUPFAM" id="SSF47336">
    <property type="entry name" value="ACP-like"/>
    <property type="match status" value="2"/>
</dbReference>
<organism evidence="12 13">
    <name type="scientific">Venustampulla echinocandica</name>
    <dbReference type="NCBI Taxonomy" id="2656787"/>
    <lineage>
        <taxon>Eukaryota</taxon>
        <taxon>Fungi</taxon>
        <taxon>Dikarya</taxon>
        <taxon>Ascomycota</taxon>
        <taxon>Pezizomycotina</taxon>
        <taxon>Leotiomycetes</taxon>
        <taxon>Helotiales</taxon>
        <taxon>Pleuroascaceae</taxon>
        <taxon>Venustampulla</taxon>
    </lineage>
</organism>
<evidence type="ECO:0000256" key="1">
    <source>
        <dbReference type="ARBA" id="ARBA00022450"/>
    </source>
</evidence>
<dbReference type="OrthoDB" id="329835at2759"/>
<dbReference type="InterPro" id="IPR050091">
    <property type="entry name" value="PKS_NRPS_Biosynth_Enz"/>
</dbReference>
<dbReference type="SUPFAM" id="SSF52777">
    <property type="entry name" value="CoA-dependent acyltransferases"/>
    <property type="match status" value="2"/>
</dbReference>
<dbReference type="InterPro" id="IPR014043">
    <property type="entry name" value="Acyl_transferase_dom"/>
</dbReference>
<dbReference type="InterPro" id="IPR029063">
    <property type="entry name" value="SAM-dependent_MTases_sf"/>
</dbReference>
<dbReference type="Gene3D" id="3.30.559.30">
    <property type="entry name" value="Nonribosomal peptide synthetase, condensation domain"/>
    <property type="match status" value="1"/>
</dbReference>
<evidence type="ECO:0000313" key="12">
    <source>
        <dbReference type="EMBL" id="RDL31028.1"/>
    </source>
</evidence>
<dbReference type="PROSITE" id="PS00606">
    <property type="entry name" value="KS3_1"/>
    <property type="match status" value="1"/>
</dbReference>
<dbReference type="Gene3D" id="3.40.50.720">
    <property type="entry name" value="NAD(P)-binding Rossmann-like Domain"/>
    <property type="match status" value="3"/>
</dbReference>
<dbReference type="SUPFAM" id="SSF51735">
    <property type="entry name" value="NAD(P)-binding Rossmann-fold domains"/>
    <property type="match status" value="3"/>
</dbReference>
<dbReference type="SUPFAM" id="SSF52151">
    <property type="entry name" value="FabD/lysophospholipase-like"/>
    <property type="match status" value="1"/>
</dbReference>
<evidence type="ECO:0000256" key="3">
    <source>
        <dbReference type="ARBA" id="ARBA00022598"/>
    </source>
</evidence>
<dbReference type="Pfam" id="PF22336">
    <property type="entry name" value="RhiE-like_linker"/>
    <property type="match status" value="1"/>
</dbReference>
<dbReference type="InterPro" id="IPR020807">
    <property type="entry name" value="PKS_DH"/>
</dbReference>
<dbReference type="PROSITE" id="PS00012">
    <property type="entry name" value="PHOSPHOPANTETHEINE"/>
    <property type="match status" value="1"/>
</dbReference>
<dbReference type="InterPro" id="IPR013968">
    <property type="entry name" value="PKS_KR"/>
</dbReference>
<dbReference type="PROSITE" id="PS52004">
    <property type="entry name" value="KS3_2"/>
    <property type="match status" value="1"/>
</dbReference>
<keyword evidence="4" id="KW-0808">Transferase</keyword>
<dbReference type="GO" id="GO:0006633">
    <property type="term" value="P:fatty acid biosynthetic process"/>
    <property type="evidence" value="ECO:0007669"/>
    <property type="project" value="InterPro"/>
</dbReference>
<evidence type="ECO:0000259" key="9">
    <source>
        <dbReference type="PROSITE" id="PS50075"/>
    </source>
</evidence>
<evidence type="ECO:0000313" key="13">
    <source>
        <dbReference type="Proteomes" id="UP000254866"/>
    </source>
</evidence>
<dbReference type="InterPro" id="IPR045851">
    <property type="entry name" value="AMP-bd_C_sf"/>
</dbReference>
<dbReference type="InterPro" id="IPR016035">
    <property type="entry name" value="Acyl_Trfase/lysoPLipase"/>
</dbReference>
<dbReference type="InterPro" id="IPR056501">
    <property type="entry name" value="NAD-bd_HRPKS_sdrA"/>
</dbReference>
<dbReference type="GO" id="GO:0004315">
    <property type="term" value="F:3-oxoacyl-[acyl-carrier-protein] synthase activity"/>
    <property type="evidence" value="ECO:0007669"/>
    <property type="project" value="InterPro"/>
</dbReference>
<dbReference type="Gene3D" id="3.30.300.30">
    <property type="match status" value="1"/>
</dbReference>
<dbReference type="Pfam" id="PF23114">
    <property type="entry name" value="NAD-bd_HRPKS_sdrA"/>
    <property type="match status" value="1"/>
</dbReference>
<feature type="compositionally biased region" description="Polar residues" evidence="8">
    <location>
        <begin position="2541"/>
        <end position="2564"/>
    </location>
</feature>
<dbReference type="PROSITE" id="PS52019">
    <property type="entry name" value="PKS_MFAS_DH"/>
    <property type="match status" value="1"/>
</dbReference>
<dbReference type="InterPro" id="IPR020841">
    <property type="entry name" value="PKS_Beta-ketoAc_synthase_dom"/>
</dbReference>
<keyword evidence="5" id="KW-0677">Repeat</keyword>
<dbReference type="Gene3D" id="1.10.1200.10">
    <property type="entry name" value="ACP-like"/>
    <property type="match status" value="2"/>
</dbReference>
<dbReference type="InterPro" id="IPR018201">
    <property type="entry name" value="Ketoacyl_synth_AS"/>
</dbReference>
<dbReference type="GO" id="GO:0004312">
    <property type="term" value="F:fatty acid synthase activity"/>
    <property type="evidence" value="ECO:0007669"/>
    <property type="project" value="TreeGrafter"/>
</dbReference>
<gene>
    <name evidence="12" type="ORF">BP5553_09817</name>
</gene>
<dbReference type="GO" id="GO:0016874">
    <property type="term" value="F:ligase activity"/>
    <property type="evidence" value="ECO:0007669"/>
    <property type="project" value="UniProtKB-KW"/>
</dbReference>
<dbReference type="InterPro" id="IPR036736">
    <property type="entry name" value="ACP-like_sf"/>
</dbReference>
<dbReference type="PANTHER" id="PTHR43775">
    <property type="entry name" value="FATTY ACID SYNTHASE"/>
    <property type="match status" value="1"/>
</dbReference>
<dbReference type="PANTHER" id="PTHR43775:SF20">
    <property type="entry name" value="HYBRID PKS-NRPS SYNTHETASE APDA"/>
    <property type="match status" value="1"/>
</dbReference>
<dbReference type="CDD" id="cd05930">
    <property type="entry name" value="A_NRPS"/>
    <property type="match status" value="1"/>
</dbReference>
<dbReference type="SMART" id="SM00823">
    <property type="entry name" value="PKS_PP"/>
    <property type="match status" value="2"/>
</dbReference>
<dbReference type="Gene3D" id="3.40.50.150">
    <property type="entry name" value="Vaccinia Virus protein VP39"/>
    <property type="match status" value="1"/>
</dbReference>
<dbReference type="Gene3D" id="3.30.70.3290">
    <property type="match status" value="1"/>
</dbReference>
<dbReference type="Pfam" id="PF00109">
    <property type="entry name" value="ketoacyl-synt"/>
    <property type="match status" value="1"/>
</dbReference>
<dbReference type="InterPro" id="IPR000873">
    <property type="entry name" value="AMP-dep_synth/lig_dom"/>
</dbReference>
<dbReference type="SUPFAM" id="SSF56801">
    <property type="entry name" value="Acetyl-CoA synthetase-like"/>
    <property type="match status" value="1"/>
</dbReference>
<dbReference type="CDD" id="cd00833">
    <property type="entry name" value="PKS"/>
    <property type="match status" value="1"/>
</dbReference>
<accession>A0A370TAU4</accession>
<dbReference type="SMART" id="SM00825">
    <property type="entry name" value="PKS_KS"/>
    <property type="match status" value="1"/>
</dbReference>
<dbReference type="InterPro" id="IPR036291">
    <property type="entry name" value="NAD(P)-bd_dom_sf"/>
</dbReference>
<evidence type="ECO:0000256" key="4">
    <source>
        <dbReference type="ARBA" id="ARBA00022679"/>
    </source>
</evidence>
<dbReference type="InterPro" id="IPR054514">
    <property type="entry name" value="RhiE-like_linker"/>
</dbReference>